<comment type="function">
    <text evidence="3 14 16">Endonuclease that specifically degrades the RNA of RNA-DNA hybrids.</text>
</comment>
<evidence type="ECO:0000256" key="10">
    <source>
        <dbReference type="ARBA" id="ARBA00022723"/>
    </source>
</evidence>
<evidence type="ECO:0000256" key="15">
    <source>
        <dbReference type="PROSITE-ProRule" id="PRU01319"/>
    </source>
</evidence>
<evidence type="ECO:0000256" key="8">
    <source>
        <dbReference type="ARBA" id="ARBA00022490"/>
    </source>
</evidence>
<organism evidence="18 19">
    <name type="scientific">Hohaiivirga grylli</name>
    <dbReference type="NCBI Taxonomy" id="3133970"/>
    <lineage>
        <taxon>Bacteria</taxon>
        <taxon>Pseudomonadati</taxon>
        <taxon>Pseudomonadota</taxon>
        <taxon>Alphaproteobacteria</taxon>
        <taxon>Hyphomicrobiales</taxon>
        <taxon>Methylobacteriaceae</taxon>
        <taxon>Hohaiivirga</taxon>
    </lineage>
</organism>
<reference evidence="18 19" key="1">
    <citation type="submission" date="2024-04" db="EMBL/GenBank/DDBJ databases">
        <title>A novel species isolated from cricket.</title>
        <authorList>
            <person name="Wang H.-C."/>
        </authorList>
    </citation>
    <scope>NUCLEOTIDE SEQUENCE [LARGE SCALE GENOMIC DNA]</scope>
    <source>
        <strain evidence="18 19">WL0021</strain>
    </source>
</reference>
<evidence type="ECO:0000313" key="18">
    <source>
        <dbReference type="EMBL" id="MEN3930385.1"/>
    </source>
</evidence>
<protein>
    <recommendedName>
        <fullName evidence="7 14">Ribonuclease HII</fullName>
        <shortName evidence="14">RNase HII</shortName>
        <ecNumber evidence="6 14">3.1.26.4</ecNumber>
    </recommendedName>
</protein>
<dbReference type="Gene3D" id="3.30.420.10">
    <property type="entry name" value="Ribonuclease H-like superfamily/Ribonuclease H"/>
    <property type="match status" value="1"/>
</dbReference>
<dbReference type="PANTHER" id="PTHR10954:SF18">
    <property type="entry name" value="RIBONUCLEASE HII"/>
    <property type="match status" value="1"/>
</dbReference>
<evidence type="ECO:0000256" key="13">
    <source>
        <dbReference type="ARBA" id="ARBA00023211"/>
    </source>
</evidence>
<dbReference type="InterPro" id="IPR024567">
    <property type="entry name" value="RNase_HII/HIII_dom"/>
</dbReference>
<gene>
    <name evidence="14" type="primary">rnhB</name>
    <name evidence="18" type="ORF">WJT86_04820</name>
</gene>
<feature type="binding site" evidence="14 15">
    <location>
        <position position="30"/>
    </location>
    <ligand>
        <name>a divalent metal cation</name>
        <dbReference type="ChEBI" id="CHEBI:60240"/>
    </ligand>
</feature>
<evidence type="ECO:0000256" key="5">
    <source>
        <dbReference type="ARBA" id="ARBA00007383"/>
    </source>
</evidence>
<comment type="caution">
    <text evidence="18">The sequence shown here is derived from an EMBL/GenBank/DDBJ whole genome shotgun (WGS) entry which is preliminary data.</text>
</comment>
<feature type="binding site" evidence="14 15">
    <location>
        <position position="120"/>
    </location>
    <ligand>
        <name>a divalent metal cation</name>
        <dbReference type="ChEBI" id="CHEBI:60240"/>
    </ligand>
</feature>
<evidence type="ECO:0000256" key="4">
    <source>
        <dbReference type="ARBA" id="ARBA00004496"/>
    </source>
</evidence>
<evidence type="ECO:0000256" key="12">
    <source>
        <dbReference type="ARBA" id="ARBA00022801"/>
    </source>
</evidence>
<evidence type="ECO:0000256" key="14">
    <source>
        <dbReference type="HAMAP-Rule" id="MF_00052"/>
    </source>
</evidence>
<comment type="cofactor">
    <cofactor evidence="2">
        <name>Mg(2+)</name>
        <dbReference type="ChEBI" id="CHEBI:18420"/>
    </cofactor>
</comment>
<dbReference type="InterPro" id="IPR012337">
    <property type="entry name" value="RNaseH-like_sf"/>
</dbReference>
<comment type="cofactor">
    <cofactor evidence="14 15">
        <name>Mn(2+)</name>
        <dbReference type="ChEBI" id="CHEBI:29035"/>
    </cofactor>
    <cofactor evidence="14 15">
        <name>Mg(2+)</name>
        <dbReference type="ChEBI" id="CHEBI:18420"/>
    </cofactor>
    <text evidence="14 15">Manganese or magnesium. Binds 1 divalent metal ion per monomer in the absence of substrate. May bind a second metal ion after substrate binding.</text>
</comment>
<keyword evidence="13 14" id="KW-0464">Manganese</keyword>
<dbReference type="NCBIfam" id="NF000594">
    <property type="entry name" value="PRK00015.1-1"/>
    <property type="match status" value="1"/>
</dbReference>
<dbReference type="Proteomes" id="UP001418637">
    <property type="component" value="Unassembled WGS sequence"/>
</dbReference>
<evidence type="ECO:0000256" key="16">
    <source>
        <dbReference type="RuleBase" id="RU003515"/>
    </source>
</evidence>
<evidence type="ECO:0000256" key="1">
    <source>
        <dbReference type="ARBA" id="ARBA00000077"/>
    </source>
</evidence>
<keyword evidence="10 14" id="KW-0479">Metal-binding</keyword>
<dbReference type="InterPro" id="IPR001352">
    <property type="entry name" value="RNase_HII/HIII"/>
</dbReference>
<feature type="domain" description="RNase H type-2" evidence="17">
    <location>
        <begin position="23"/>
        <end position="209"/>
    </location>
</feature>
<dbReference type="EMBL" id="JBBYXI010000002">
    <property type="protein sequence ID" value="MEN3930385.1"/>
    <property type="molecule type" value="Genomic_DNA"/>
</dbReference>
<evidence type="ECO:0000256" key="6">
    <source>
        <dbReference type="ARBA" id="ARBA00012180"/>
    </source>
</evidence>
<dbReference type="HAMAP" id="MF_00052_B">
    <property type="entry name" value="RNase_HII_B"/>
    <property type="match status" value="1"/>
</dbReference>
<evidence type="ECO:0000259" key="17">
    <source>
        <dbReference type="PROSITE" id="PS51975"/>
    </source>
</evidence>
<dbReference type="EC" id="3.1.26.4" evidence="6 14"/>
<dbReference type="CDD" id="cd07182">
    <property type="entry name" value="RNase_HII_bacteria_HII_like"/>
    <property type="match status" value="1"/>
</dbReference>
<sequence length="209" mass="22393">MARLPKPSLKPDIELQLMAEGYQCIVGIDEVGRGPIAGPVVAAAVILDLNNVPEGLGDSKAIPAKRREIIYEEIMKTAQVAVAEVSHEEIDRINIRQATLQSMLRAVVGLKSIPDIALVDGNDPPPLSCKVTTIVKGDAKVASIAAASIVAKVTRDRFMAEISKQYPAYGFERNVGYGTAEHLAAIEANGPCPFHRMSFAPLRQGILAL</sequence>
<comment type="catalytic activity">
    <reaction evidence="1 14 15 16">
        <text>Endonucleolytic cleavage to 5'-phosphomonoester.</text>
        <dbReference type="EC" id="3.1.26.4"/>
    </reaction>
</comment>
<dbReference type="PROSITE" id="PS51975">
    <property type="entry name" value="RNASE_H_2"/>
    <property type="match status" value="1"/>
</dbReference>
<evidence type="ECO:0000313" key="19">
    <source>
        <dbReference type="Proteomes" id="UP001418637"/>
    </source>
</evidence>
<evidence type="ECO:0000256" key="3">
    <source>
        <dbReference type="ARBA" id="ARBA00004065"/>
    </source>
</evidence>
<keyword evidence="11 14" id="KW-0255">Endonuclease</keyword>
<keyword evidence="8 14" id="KW-0963">Cytoplasm</keyword>
<dbReference type="GO" id="GO:0004523">
    <property type="term" value="F:RNA-DNA hybrid ribonuclease activity"/>
    <property type="evidence" value="ECO:0007669"/>
    <property type="project" value="UniProtKB-EC"/>
</dbReference>
<dbReference type="InterPro" id="IPR022898">
    <property type="entry name" value="RNase_HII"/>
</dbReference>
<dbReference type="SUPFAM" id="SSF53098">
    <property type="entry name" value="Ribonuclease H-like"/>
    <property type="match status" value="1"/>
</dbReference>
<feature type="binding site" evidence="14 15">
    <location>
        <position position="29"/>
    </location>
    <ligand>
        <name>a divalent metal cation</name>
        <dbReference type="ChEBI" id="CHEBI:60240"/>
    </ligand>
</feature>
<keyword evidence="19" id="KW-1185">Reference proteome</keyword>
<accession>A0ABV0BIA2</accession>
<proteinExistence type="inferred from homology"/>
<dbReference type="Pfam" id="PF01351">
    <property type="entry name" value="RNase_HII"/>
    <property type="match status" value="1"/>
</dbReference>
<dbReference type="RefSeq" id="WP_346336396.1">
    <property type="nucleotide sequence ID" value="NZ_JBBYXI010000002.1"/>
</dbReference>
<evidence type="ECO:0000256" key="11">
    <source>
        <dbReference type="ARBA" id="ARBA00022759"/>
    </source>
</evidence>
<dbReference type="InterPro" id="IPR036397">
    <property type="entry name" value="RNaseH_sf"/>
</dbReference>
<keyword evidence="9 14" id="KW-0540">Nuclease</keyword>
<name>A0ABV0BIA2_9HYPH</name>
<evidence type="ECO:0000256" key="9">
    <source>
        <dbReference type="ARBA" id="ARBA00022722"/>
    </source>
</evidence>
<evidence type="ECO:0000256" key="7">
    <source>
        <dbReference type="ARBA" id="ARBA00019179"/>
    </source>
</evidence>
<comment type="subcellular location">
    <subcellularLocation>
        <location evidence="4 14">Cytoplasm</location>
    </subcellularLocation>
</comment>
<keyword evidence="12 14" id="KW-0378">Hydrolase</keyword>
<dbReference type="PANTHER" id="PTHR10954">
    <property type="entry name" value="RIBONUCLEASE H2 SUBUNIT A"/>
    <property type="match status" value="1"/>
</dbReference>
<comment type="similarity">
    <text evidence="5 14 16">Belongs to the RNase HII family.</text>
</comment>
<dbReference type="NCBIfam" id="NF000595">
    <property type="entry name" value="PRK00015.1-3"/>
    <property type="match status" value="1"/>
</dbReference>
<evidence type="ECO:0000256" key="2">
    <source>
        <dbReference type="ARBA" id="ARBA00001946"/>
    </source>
</evidence>